<dbReference type="RefSeq" id="XP_022715266.1">
    <property type="nucleotide sequence ID" value="XM_022859531.1"/>
</dbReference>
<dbReference type="InterPro" id="IPR052929">
    <property type="entry name" value="RNase_H-like_EbsB-rel"/>
</dbReference>
<dbReference type="OrthoDB" id="1001105at2759"/>
<dbReference type="Pfam" id="PF13966">
    <property type="entry name" value="zf-RVT"/>
    <property type="match status" value="1"/>
</dbReference>
<name>A0A6P5WIM4_DURZI</name>
<dbReference type="PANTHER" id="PTHR47074:SF79">
    <property type="entry name" value="PUTATIVE-RELATED"/>
    <property type="match status" value="1"/>
</dbReference>
<evidence type="ECO:0000313" key="2">
    <source>
        <dbReference type="Proteomes" id="UP000515121"/>
    </source>
</evidence>
<dbReference type="InterPro" id="IPR026960">
    <property type="entry name" value="RVT-Znf"/>
</dbReference>
<evidence type="ECO:0000259" key="1">
    <source>
        <dbReference type="Pfam" id="PF13966"/>
    </source>
</evidence>
<sequence>MLNRAHETGGNAKALNVFWRKLWKLDIPAKVKVFGWRLNHGILPVLCNLRKRGIDIQDCFLRSRQEGQSVMHVIKRCSEADEIWRMVQCGDEWICNELDSETGWLSKVAELVDKNSLELGIMTSWMIWHNRNIEIKTRETRKAEDMVAFIRRYLEEYKDAQTHPSSNLKQVKHSWTTPENGFVNANFDGTLRTEEGICGIGVVIQDATGKVRGACMTIMRNAGDLTIA</sequence>
<gene>
    <name evidence="3" type="primary">LOC111274687</name>
</gene>
<accession>A0A6P5WIM4</accession>
<dbReference type="KEGG" id="dzi:111274687"/>
<evidence type="ECO:0000313" key="3">
    <source>
        <dbReference type="RefSeq" id="XP_022715266.1"/>
    </source>
</evidence>
<proteinExistence type="predicted"/>
<reference evidence="3" key="1">
    <citation type="submission" date="2025-08" db="UniProtKB">
        <authorList>
            <consortium name="RefSeq"/>
        </authorList>
    </citation>
    <scope>IDENTIFICATION</scope>
    <source>
        <tissue evidence="3">Fruit stalk</tissue>
    </source>
</reference>
<feature type="domain" description="Reverse transcriptase zinc-binding" evidence="1">
    <location>
        <begin position="14"/>
        <end position="84"/>
    </location>
</feature>
<dbReference type="GeneID" id="111274687"/>
<protein>
    <submittedName>
        <fullName evidence="3">Uncharacterized protein LOC111274687</fullName>
    </submittedName>
</protein>
<organism evidence="2 3">
    <name type="scientific">Durio zibethinus</name>
    <name type="common">Durian</name>
    <dbReference type="NCBI Taxonomy" id="66656"/>
    <lineage>
        <taxon>Eukaryota</taxon>
        <taxon>Viridiplantae</taxon>
        <taxon>Streptophyta</taxon>
        <taxon>Embryophyta</taxon>
        <taxon>Tracheophyta</taxon>
        <taxon>Spermatophyta</taxon>
        <taxon>Magnoliopsida</taxon>
        <taxon>eudicotyledons</taxon>
        <taxon>Gunneridae</taxon>
        <taxon>Pentapetalae</taxon>
        <taxon>rosids</taxon>
        <taxon>malvids</taxon>
        <taxon>Malvales</taxon>
        <taxon>Malvaceae</taxon>
        <taxon>Helicteroideae</taxon>
        <taxon>Durio</taxon>
    </lineage>
</organism>
<keyword evidence="2" id="KW-1185">Reference proteome</keyword>
<dbReference type="AlphaFoldDB" id="A0A6P5WIM4"/>
<dbReference type="PANTHER" id="PTHR47074">
    <property type="entry name" value="BNAC02G40300D PROTEIN"/>
    <property type="match status" value="1"/>
</dbReference>
<dbReference type="Proteomes" id="UP000515121">
    <property type="component" value="Unplaced"/>
</dbReference>